<evidence type="ECO:0000313" key="19">
    <source>
        <dbReference type="Proteomes" id="UP000284767"/>
    </source>
</evidence>
<evidence type="ECO:0000256" key="5">
    <source>
        <dbReference type="ARBA" id="ARBA00022927"/>
    </source>
</evidence>
<dbReference type="EMBL" id="CP136986">
    <property type="protein sequence ID" value="WOS75204.1"/>
    <property type="molecule type" value="Genomic_DNA"/>
</dbReference>
<reference evidence="16" key="2">
    <citation type="submission" date="2015-06" db="EMBL/GenBank/DDBJ databases">
        <authorList>
            <person name="Radhakrishnan Rajesh"/>
            <person name="Underwood Anthony"/>
            <person name="Al-Shahib Ali"/>
        </authorList>
    </citation>
    <scope>NUCLEOTIDE SEQUENCE [LARGE SCALE GENOMIC DNA]</scope>
    <source>
        <strain evidence="16">P19_London_7_VIM_2_05_10</strain>
    </source>
</reference>
<comment type="similarity">
    <text evidence="7">Belongs to the SctF family.</text>
</comment>
<evidence type="ECO:0000256" key="3">
    <source>
        <dbReference type="ARBA" id="ARBA00022448"/>
    </source>
</evidence>
<dbReference type="EMBL" id="NFFZ01000022">
    <property type="protein sequence ID" value="OTI56370.1"/>
    <property type="molecule type" value="Genomic_DNA"/>
</dbReference>
<dbReference type="RefSeq" id="WP_003087729.1">
    <property type="nucleotide sequence ID" value="NZ_AP014622.1"/>
</dbReference>
<name>A0A072ZGT9_PSEAI</name>
<dbReference type="GO" id="GO:0030257">
    <property type="term" value="C:type III protein secretion system complex"/>
    <property type="evidence" value="ECO:0007669"/>
    <property type="project" value="InterPro"/>
</dbReference>
<reference evidence="15" key="9">
    <citation type="submission" date="2023-06" db="EMBL/GenBank/DDBJ databases">
        <authorList>
            <consortium name="Clinical and Environmental Microbiology Branch: Whole genome sequencing antimicrobial resistance pathogens in the healthcare setting"/>
        </authorList>
    </citation>
    <scope>NUCLEOTIDE SEQUENCE</scope>
    <source>
        <strain evidence="15">2021CK-01020</strain>
    </source>
</reference>
<dbReference type="FunFam" id="1.20.58.90:FF:000014">
    <property type="entry name" value="Type III secretion apparatus needle protein YscF"/>
    <property type="match status" value="1"/>
</dbReference>
<dbReference type="Pfam" id="PF09392">
    <property type="entry name" value="T3SS_needle_F"/>
    <property type="match status" value="1"/>
</dbReference>
<reference evidence="9" key="1">
    <citation type="submission" date="2015-06" db="EMBL/GenBank/DDBJ databases">
        <authorList>
            <person name="Radhakrishnan R."/>
            <person name="Underwood A."/>
            <person name="Al-Shahib A."/>
        </authorList>
    </citation>
    <scope>NUCLEOTIDE SEQUENCE</scope>
    <source>
        <strain evidence="9">P19_London_7_VIM_2_05_10</strain>
    </source>
</reference>
<dbReference type="InterPro" id="IPR037203">
    <property type="entry name" value="T3SS_needle-like_sf"/>
</dbReference>
<dbReference type="AlphaFoldDB" id="A0A072ZGT9"/>
<evidence type="ECO:0000313" key="12">
    <source>
        <dbReference type="EMBL" id="OTI56370.1"/>
    </source>
</evidence>
<dbReference type="InterPro" id="IPR011841">
    <property type="entry name" value="T3SS_needle_YscF"/>
</dbReference>
<reference evidence="14 19" key="6">
    <citation type="submission" date="2019-01" db="EMBL/GenBank/DDBJ databases">
        <title>The Pseudomonas aeruginosa pan-genome provides new insights on its population structure, horizontal gene transfer and pathogenicity.</title>
        <authorList>
            <person name="Freschi L."/>
            <person name="Vincent A.T."/>
            <person name="Jeukens J."/>
            <person name="Emond-Rheault J.-G."/>
            <person name="Kukavica-Ibrulj I."/>
            <person name="Dupont M.-J."/>
            <person name="Charette S.J."/>
            <person name="Boyle B."/>
            <person name="Levesque R.C."/>
        </authorList>
    </citation>
    <scope>NUCLEOTIDE SEQUENCE [LARGE SCALE GENOMIC DNA]</scope>
    <source>
        <strain evidence="14 19">PA-W36</strain>
    </source>
</reference>
<accession>A0A1S1C2L4</accession>
<dbReference type="Proteomes" id="UP001297540">
    <property type="component" value="Chromosome"/>
</dbReference>
<reference evidence="15" key="10">
    <citation type="submission" date="2023-10" db="EMBL/GenBank/DDBJ databases">
        <title>Pathogen: clinical or host-associated sample.</title>
        <authorList>
            <person name="Hergert J."/>
            <person name="Casey R."/>
            <person name="Wagner J."/>
            <person name="Young E.L."/>
            <person name="Oakeson K.F."/>
        </authorList>
    </citation>
    <scope>NUCLEOTIDE SEQUENCE</scope>
    <source>
        <strain evidence="15">2021CK-01020</strain>
    </source>
</reference>
<dbReference type="OMA" id="HAINKWS"/>
<dbReference type="EMBL" id="CVVU01000202">
    <property type="protein sequence ID" value="CRP00593.1"/>
    <property type="molecule type" value="Genomic_DNA"/>
</dbReference>
<dbReference type="EMBL" id="WXZT01000014">
    <property type="protein sequence ID" value="MZZ14657.1"/>
    <property type="molecule type" value="Genomic_DNA"/>
</dbReference>
<dbReference type="Proteomes" id="UP000284767">
    <property type="component" value="Unassembled WGS sequence"/>
</dbReference>
<evidence type="ECO:0000256" key="7">
    <source>
        <dbReference type="ARBA" id="ARBA00035658"/>
    </source>
</evidence>
<comment type="subcellular location">
    <subcellularLocation>
        <location evidence="1">Cell surface</location>
    </subcellularLocation>
    <subcellularLocation>
        <location evidence="2">Secreted</location>
    </subcellularLocation>
</comment>
<evidence type="ECO:0000313" key="20">
    <source>
        <dbReference type="Proteomes" id="UP000433532"/>
    </source>
</evidence>
<proteinExistence type="inferred from homology"/>
<evidence type="ECO:0000313" key="13">
    <source>
        <dbReference type="EMBL" id="RMS44529.1"/>
    </source>
</evidence>
<dbReference type="Proteomes" id="UP000045039">
    <property type="component" value="Unassembled WGS sequence"/>
</dbReference>
<dbReference type="Proteomes" id="UP000644192">
    <property type="component" value="Unassembled WGS sequence"/>
</dbReference>
<dbReference type="EMBL" id="WOAD01000001">
    <property type="protein sequence ID" value="MUI33556.1"/>
    <property type="molecule type" value="Genomic_DNA"/>
</dbReference>
<organism evidence="13 18">
    <name type="scientific">Pseudomonas aeruginosa</name>
    <dbReference type="NCBI Taxonomy" id="287"/>
    <lineage>
        <taxon>Bacteria</taxon>
        <taxon>Pseudomonadati</taxon>
        <taxon>Pseudomonadota</taxon>
        <taxon>Gammaproteobacteria</taxon>
        <taxon>Pseudomonadales</taxon>
        <taxon>Pseudomonadaceae</taxon>
        <taxon>Pseudomonas</taxon>
    </lineage>
</organism>
<dbReference type="NCBIfam" id="TIGR02105">
    <property type="entry name" value="III_needle"/>
    <property type="match status" value="1"/>
</dbReference>
<keyword evidence="6" id="KW-0843">Virulence</keyword>
<dbReference type="Proteomes" id="UP000194857">
    <property type="component" value="Unassembled WGS sequence"/>
</dbReference>
<evidence type="ECO:0000313" key="9">
    <source>
        <dbReference type="EMBL" id="CRP00593.1"/>
    </source>
</evidence>
<evidence type="ECO:0000313" key="14">
    <source>
        <dbReference type="EMBL" id="RPM21692.1"/>
    </source>
</evidence>
<evidence type="ECO:0000313" key="11">
    <source>
        <dbReference type="EMBL" id="MZZ14657.1"/>
    </source>
</evidence>
<evidence type="ECO:0000256" key="4">
    <source>
        <dbReference type="ARBA" id="ARBA00022525"/>
    </source>
</evidence>
<keyword evidence="4" id="KW-0964">Secreted</keyword>
<evidence type="ECO:0000313" key="17">
    <source>
        <dbReference type="Proteomes" id="UP000194857"/>
    </source>
</evidence>
<reference evidence="12 17" key="3">
    <citation type="submission" date="2017-05" db="EMBL/GenBank/DDBJ databases">
        <authorList>
            <person name="Song R."/>
            <person name="Chenine A.L."/>
            <person name="Ruprecht R.M."/>
        </authorList>
    </citation>
    <scope>NUCLEOTIDE SEQUENCE [LARGE SCALE GENOMIC DNA]</scope>
    <source>
        <strain evidence="12 17">S567_C10_BS</strain>
    </source>
</reference>
<dbReference type="GO" id="GO:0030254">
    <property type="term" value="P:protein secretion by the type III secretion system"/>
    <property type="evidence" value="ECO:0007669"/>
    <property type="project" value="InterPro"/>
</dbReference>
<evidence type="ECO:0000313" key="18">
    <source>
        <dbReference type="Proteomes" id="UP000270834"/>
    </source>
</evidence>
<dbReference type="InterPro" id="IPR021123">
    <property type="entry name" value="T3SS_needle-like"/>
</dbReference>
<evidence type="ECO:0000256" key="1">
    <source>
        <dbReference type="ARBA" id="ARBA00004241"/>
    </source>
</evidence>
<dbReference type="SMR" id="A0A072ZGT9"/>
<dbReference type="Gene3D" id="1.20.58.90">
    <property type="match status" value="1"/>
</dbReference>
<reference evidence="14 19" key="4">
    <citation type="submission" date="2017-08" db="EMBL/GenBank/DDBJ databases">
        <authorList>
            <person name="Feschi L."/>
            <person name="Jeukens J."/>
            <person name="Emond-Rheault J.-G."/>
            <person name="Kukavica-Ibrulj I."/>
            <person name="Boyle B."/>
            <person name="Levesque R.C."/>
        </authorList>
    </citation>
    <scope>NUCLEOTIDE SEQUENCE [LARGE SCALE GENOMIC DNA]</scope>
    <source>
        <strain evidence="14 19">PA-W36</strain>
    </source>
</reference>
<sequence length="85" mass="9285">MAQIFNPNPGNTLDTVANALKEQANAANKDVNDAIKALQGTDNADNPALLAELQHKINKWSVIYNINSTVTRALRDLMQGILQKI</sequence>
<reference evidence="11" key="8">
    <citation type="submission" date="2020-01" db="EMBL/GenBank/DDBJ databases">
        <title>Bacteria Cultured from War Wounds Associated with the Conflict in Eastern Ukraine.</title>
        <authorList>
            <person name="Snesrud E."/>
            <person name="Galac M.R."/>
            <person name="Mc Gann P."/>
            <person name="Valentine K."/>
            <person name="Viacheslav K."/>
        </authorList>
    </citation>
    <scope>NUCLEOTIDE SEQUENCE</scope>
    <source>
        <strain evidence="11">VNMU148</strain>
    </source>
</reference>
<protein>
    <recommendedName>
        <fullName evidence="8">Type 3 secretion system needle filament protein</fullName>
    </recommendedName>
</protein>
<dbReference type="Proteomes" id="UP000433532">
    <property type="component" value="Unassembled WGS sequence"/>
</dbReference>
<evidence type="ECO:0000256" key="6">
    <source>
        <dbReference type="ARBA" id="ARBA00023026"/>
    </source>
</evidence>
<dbReference type="SUPFAM" id="SSF140129">
    <property type="entry name" value="MxiH-like"/>
    <property type="match status" value="1"/>
</dbReference>
<accession>A0A072ZGT9</accession>
<keyword evidence="3" id="KW-0813">Transport</keyword>
<gene>
    <name evidence="9" type="primary">pscF</name>
    <name evidence="13" type="ORF">ALP65_02260</name>
    <name evidence="12" type="ORF">CAZ10_30115</name>
    <name evidence="10" type="ORF">GNQ48_00955</name>
    <name evidence="11" type="ORF">GUL26_20635</name>
    <name evidence="14" type="ORF">IPC1295_05345</name>
    <name evidence="15" type="ORF">L4V69_22145</name>
    <name evidence="9" type="ORF">PAERUG_P19_London_7_VIM_2_05_10_03124</name>
</gene>
<dbReference type="KEGG" id="paeb:NCGM1900_4847"/>
<evidence type="ECO:0000256" key="8">
    <source>
        <dbReference type="ARBA" id="ARBA00072979"/>
    </source>
</evidence>
<evidence type="ECO:0000313" key="10">
    <source>
        <dbReference type="EMBL" id="MUI33556.1"/>
    </source>
</evidence>
<dbReference type="eggNOG" id="ENOG5032Z0P">
    <property type="taxonomic scope" value="Bacteria"/>
</dbReference>
<dbReference type="EMBL" id="NSNE01000002">
    <property type="protein sequence ID" value="RPM21692.1"/>
    <property type="molecule type" value="Genomic_DNA"/>
</dbReference>
<keyword evidence="5" id="KW-0653">Protein transport</keyword>
<evidence type="ECO:0000313" key="16">
    <source>
        <dbReference type="Proteomes" id="UP000045039"/>
    </source>
</evidence>
<reference evidence="10 20" key="7">
    <citation type="submission" date="2019-11" db="EMBL/GenBank/DDBJ databases">
        <title>Genomes of ocular Pseudomonas aeruginosa isolates.</title>
        <authorList>
            <person name="Khan M."/>
            <person name="Rice S.A."/>
            <person name="Willcox M.D.P."/>
            <person name="Stapleton F."/>
        </authorList>
    </citation>
    <scope>NUCLEOTIDE SEQUENCE [LARGE SCALE GENOMIC DNA]</scope>
    <source>
        <strain evidence="10 20">PA221</strain>
    </source>
</reference>
<dbReference type="GO" id="GO:0005576">
    <property type="term" value="C:extracellular region"/>
    <property type="evidence" value="ECO:0007669"/>
    <property type="project" value="UniProtKB-SubCell"/>
</dbReference>
<evidence type="ECO:0000256" key="2">
    <source>
        <dbReference type="ARBA" id="ARBA00004613"/>
    </source>
</evidence>
<dbReference type="GO" id="GO:0009986">
    <property type="term" value="C:cell surface"/>
    <property type="evidence" value="ECO:0007669"/>
    <property type="project" value="UniProtKB-SubCell"/>
</dbReference>
<reference evidence="13 18" key="5">
    <citation type="submission" date="2018-08" db="EMBL/GenBank/DDBJ databases">
        <title>Recombination of ecologically and evolutionarily significant loci maintains genetic cohesion in the Pseudomonas syringae species complex.</title>
        <authorList>
            <person name="Dillon M."/>
            <person name="Thakur S."/>
            <person name="Almeida R.N.D."/>
            <person name="Weir B.S."/>
            <person name="Guttman D.S."/>
        </authorList>
    </citation>
    <scope>NUCLEOTIDE SEQUENCE [LARGE SCALE GENOMIC DNA]</scope>
    <source>
        <strain evidence="13 18">ICMP 7846</strain>
    </source>
</reference>
<evidence type="ECO:0000313" key="15">
    <source>
        <dbReference type="EMBL" id="WOS75204.1"/>
    </source>
</evidence>
<dbReference type="Proteomes" id="UP000270834">
    <property type="component" value="Unassembled WGS sequence"/>
</dbReference>
<dbReference type="EMBL" id="RBSQ01001416">
    <property type="protein sequence ID" value="RMS44529.1"/>
    <property type="molecule type" value="Genomic_DNA"/>
</dbReference>